<dbReference type="Gene3D" id="4.10.1060.50">
    <property type="match status" value="1"/>
</dbReference>
<dbReference type="Proteomes" id="UP000294855">
    <property type="component" value="Unassembled WGS sequence"/>
</dbReference>
<name>A0A484F4E7_9EURY</name>
<keyword evidence="1 3" id="KW-0689">Ribosomal protein</keyword>
<dbReference type="EMBL" id="SNYS01000010">
    <property type="protein sequence ID" value="TDQ67782.1"/>
    <property type="molecule type" value="Genomic_DNA"/>
</dbReference>
<keyword evidence="2 3" id="KW-0687">Ribonucleoprotein</keyword>
<dbReference type="NCBIfam" id="NF003161">
    <property type="entry name" value="PRK04136.1"/>
    <property type="match status" value="1"/>
</dbReference>
<dbReference type="InterPro" id="IPR038587">
    <property type="entry name" value="Ribosomal_eL40_sf"/>
</dbReference>
<feature type="domain" description="Large ribosomal subunit protein eL40" evidence="4">
    <location>
        <begin position="1"/>
        <end position="46"/>
    </location>
</feature>
<proteinExistence type="inferred from homology"/>
<sequence length="49" mass="5684">MGKFPEADERLLKKKICMKCNARNSIRATRCRKCNYPNLRLKAKDKNGA</sequence>
<dbReference type="GO" id="GO:0003735">
    <property type="term" value="F:structural constituent of ribosome"/>
    <property type="evidence" value="ECO:0007669"/>
    <property type="project" value="InterPro"/>
</dbReference>
<dbReference type="Pfam" id="PF01020">
    <property type="entry name" value="Ribosomal_L40e"/>
    <property type="match status" value="1"/>
</dbReference>
<dbReference type="AlphaFoldDB" id="A0A484F4E7"/>
<comment type="similarity">
    <text evidence="3">Belongs to the eukaryotic ribosomal protein eL40 family.</text>
</comment>
<dbReference type="GO" id="GO:0006412">
    <property type="term" value="P:translation"/>
    <property type="evidence" value="ECO:0007669"/>
    <property type="project" value="UniProtKB-UniRule"/>
</dbReference>
<dbReference type="SMART" id="SM01377">
    <property type="entry name" value="Ribosomal_L40e"/>
    <property type="match status" value="1"/>
</dbReference>
<dbReference type="HAMAP" id="MF_00788">
    <property type="entry name" value="Ribosomal_eL40"/>
    <property type="match status" value="1"/>
</dbReference>
<gene>
    <name evidence="3" type="primary">rpl40e</name>
    <name evidence="5" type="ORF">C7391_1333</name>
</gene>
<organism evidence="5 6">
    <name type="scientific">Methanimicrococcus blatticola</name>
    <dbReference type="NCBI Taxonomy" id="91560"/>
    <lineage>
        <taxon>Archaea</taxon>
        <taxon>Methanobacteriati</taxon>
        <taxon>Methanobacteriota</taxon>
        <taxon>Stenosarchaea group</taxon>
        <taxon>Methanomicrobia</taxon>
        <taxon>Methanosarcinales</taxon>
        <taxon>Methanosarcinaceae</taxon>
        <taxon>Methanimicrococcus</taxon>
    </lineage>
</organism>
<dbReference type="PANTHER" id="PTHR39649">
    <property type="entry name" value="50S RIBOSOMAL PROTEIN L40E"/>
    <property type="match status" value="1"/>
</dbReference>
<comment type="caution">
    <text evidence="5">The sequence shown here is derived from an EMBL/GenBank/DDBJ whole genome shotgun (WGS) entry which is preliminary data.</text>
</comment>
<dbReference type="InterPro" id="IPR001975">
    <property type="entry name" value="Ribosomal_eL40_dom"/>
</dbReference>
<evidence type="ECO:0000256" key="1">
    <source>
        <dbReference type="ARBA" id="ARBA00022980"/>
    </source>
</evidence>
<accession>A0A484F4E7</accession>
<keyword evidence="6" id="KW-1185">Reference proteome</keyword>
<dbReference type="GO" id="GO:0005840">
    <property type="term" value="C:ribosome"/>
    <property type="evidence" value="ECO:0007669"/>
    <property type="project" value="UniProtKB-KW"/>
</dbReference>
<dbReference type="InterPro" id="IPR023657">
    <property type="entry name" value="Ribosomal_eL40_arc"/>
</dbReference>
<evidence type="ECO:0000256" key="2">
    <source>
        <dbReference type="ARBA" id="ARBA00023274"/>
    </source>
</evidence>
<reference evidence="5 6" key="1">
    <citation type="submission" date="2019-03" db="EMBL/GenBank/DDBJ databases">
        <title>Genomic Encyclopedia of Type Strains, Phase IV (KMG-IV): sequencing the most valuable type-strain genomes for metagenomic binning, comparative biology and taxonomic classification.</title>
        <authorList>
            <person name="Goeker M."/>
        </authorList>
    </citation>
    <scope>NUCLEOTIDE SEQUENCE [LARGE SCALE GENOMIC DNA]</scope>
    <source>
        <strain evidence="5 6">DSM 13328</strain>
    </source>
</reference>
<dbReference type="PANTHER" id="PTHR39649:SF1">
    <property type="entry name" value="LARGE RIBOSOMAL SUBUNIT PROTEIN EL40"/>
    <property type="match status" value="1"/>
</dbReference>
<dbReference type="GO" id="GO:1990904">
    <property type="term" value="C:ribonucleoprotein complex"/>
    <property type="evidence" value="ECO:0007669"/>
    <property type="project" value="UniProtKB-KW"/>
</dbReference>
<protein>
    <recommendedName>
        <fullName evidence="3">Large ribosomal subunit protein eL40</fullName>
    </recommendedName>
</protein>
<dbReference type="GeneID" id="85196036"/>
<evidence type="ECO:0000256" key="3">
    <source>
        <dbReference type="HAMAP-Rule" id="MF_00788"/>
    </source>
</evidence>
<dbReference type="InterPro" id="IPR011332">
    <property type="entry name" value="Ribosomal_zn-bd"/>
</dbReference>
<evidence type="ECO:0000313" key="6">
    <source>
        <dbReference type="Proteomes" id="UP000294855"/>
    </source>
</evidence>
<dbReference type="OrthoDB" id="45138at2157"/>
<evidence type="ECO:0000259" key="4">
    <source>
        <dbReference type="SMART" id="SM01377"/>
    </source>
</evidence>
<dbReference type="RefSeq" id="WP_133517786.1">
    <property type="nucleotide sequence ID" value="NZ_JAHDUW010000001.1"/>
</dbReference>
<dbReference type="SUPFAM" id="SSF57829">
    <property type="entry name" value="Zn-binding ribosomal proteins"/>
    <property type="match status" value="1"/>
</dbReference>
<evidence type="ECO:0000313" key="5">
    <source>
        <dbReference type="EMBL" id="TDQ67782.1"/>
    </source>
</evidence>